<accession>A0A2P2N293</accession>
<keyword evidence="1" id="KW-0472">Membrane</keyword>
<proteinExistence type="predicted"/>
<dbReference type="EMBL" id="GGEC01056087">
    <property type="protein sequence ID" value="MBX36571.1"/>
    <property type="molecule type" value="Transcribed_RNA"/>
</dbReference>
<feature type="transmembrane region" description="Helical" evidence="1">
    <location>
        <begin position="42"/>
        <end position="59"/>
    </location>
</feature>
<organism evidence="2">
    <name type="scientific">Rhizophora mucronata</name>
    <name type="common">Asiatic mangrove</name>
    <dbReference type="NCBI Taxonomy" id="61149"/>
    <lineage>
        <taxon>Eukaryota</taxon>
        <taxon>Viridiplantae</taxon>
        <taxon>Streptophyta</taxon>
        <taxon>Embryophyta</taxon>
        <taxon>Tracheophyta</taxon>
        <taxon>Spermatophyta</taxon>
        <taxon>Magnoliopsida</taxon>
        <taxon>eudicotyledons</taxon>
        <taxon>Gunneridae</taxon>
        <taxon>Pentapetalae</taxon>
        <taxon>rosids</taxon>
        <taxon>fabids</taxon>
        <taxon>Malpighiales</taxon>
        <taxon>Rhizophoraceae</taxon>
        <taxon>Rhizophora</taxon>
    </lineage>
</organism>
<keyword evidence="1" id="KW-0812">Transmembrane</keyword>
<reference evidence="2" key="1">
    <citation type="submission" date="2018-02" db="EMBL/GenBank/DDBJ databases">
        <title>Rhizophora mucronata_Transcriptome.</title>
        <authorList>
            <person name="Meera S.P."/>
            <person name="Sreeshan A."/>
            <person name="Augustine A."/>
        </authorList>
    </citation>
    <scope>NUCLEOTIDE SEQUENCE</scope>
    <source>
        <tissue evidence="2">Leaf</tissue>
    </source>
</reference>
<sequence>MSHISNFLQHLAERNLLGNFTREERIDHDELLDEFDCADPTLLMQILTTIAFFLVYGLFKFLQPLSIRFCFSIVDTCKRLK</sequence>
<name>A0A2P2N293_RHIMU</name>
<dbReference type="AlphaFoldDB" id="A0A2P2N293"/>
<evidence type="ECO:0000256" key="1">
    <source>
        <dbReference type="SAM" id="Phobius"/>
    </source>
</evidence>
<protein>
    <submittedName>
        <fullName evidence="2">Uncharacterized protein</fullName>
    </submittedName>
</protein>
<evidence type="ECO:0000313" key="2">
    <source>
        <dbReference type="EMBL" id="MBX36571.1"/>
    </source>
</evidence>
<keyword evidence="1" id="KW-1133">Transmembrane helix</keyword>